<dbReference type="GO" id="GO:0000027">
    <property type="term" value="P:ribosomal large subunit assembly"/>
    <property type="evidence" value="ECO:0007669"/>
    <property type="project" value="TreeGrafter"/>
</dbReference>
<keyword evidence="3" id="KW-0269">Exonuclease</keyword>
<dbReference type="SMART" id="SM00479">
    <property type="entry name" value="EXOIII"/>
    <property type="match status" value="1"/>
</dbReference>
<evidence type="ECO:0000256" key="4">
    <source>
        <dbReference type="PROSITE-ProRule" id="PRU00042"/>
    </source>
</evidence>
<comment type="caution">
    <text evidence="7">The sequence shown here is derived from an EMBL/GenBank/DDBJ whole genome shotgun (WGS) entry which is preliminary data.</text>
</comment>
<evidence type="ECO:0000259" key="6">
    <source>
        <dbReference type="PROSITE" id="PS50157"/>
    </source>
</evidence>
<dbReference type="CDD" id="cd06137">
    <property type="entry name" value="DEDDh_RNase"/>
    <property type="match status" value="1"/>
</dbReference>
<dbReference type="InterPro" id="IPR036397">
    <property type="entry name" value="RNaseH_sf"/>
</dbReference>
<gene>
    <name evidence="7" type="ORF">RRF57_000977</name>
</gene>
<keyword evidence="4" id="KW-0479">Metal-binding</keyword>
<sequence>MGKENYSCSDCHAIFESLQERARHALGAGHMSDRSCIPCSRVFYTPRGLDAHKNSHQSHQARRDGDEPIPDTGSGAVCTSSQVVHVETAMTEPLPRHFLPSWWVQSGDTGAALRQRPDHGYSWASPALIESVYPLLKSELLDSKRCKSDGFPVPLSVFRYGQNTPGNEVNRNNTPLPPPEAGSRPGLRTYAALVIDCEMVELENHVQDLVSVSVVDFLSGRVVLNTLVQPVGRVKNWVTRITGVDPAILRDARSKSEVLQGWPEARARIFAIADSDTIFIGHALPNDLKILRIAAQHVVDSTVLLARAAFGSVERFPRRWALKIACKELLDVNVQASRKPHSPLEDTLATRELVIWCLIHPSSLLEWGNKARAEYEKEKKERDEKRAEAQRKAAELRRMKILEEEAEEEMQKSSEHATVSAELSKEPDVVVEA</sequence>
<dbReference type="InterPro" id="IPR013520">
    <property type="entry name" value="Ribonucl_H"/>
</dbReference>
<feature type="region of interest" description="Disordered" evidence="5">
    <location>
        <begin position="162"/>
        <end position="184"/>
    </location>
</feature>
<dbReference type="EMBL" id="JAWHQM010000002">
    <property type="protein sequence ID" value="KAK5625261.1"/>
    <property type="molecule type" value="Genomic_DNA"/>
</dbReference>
<dbReference type="GO" id="GO:0005634">
    <property type="term" value="C:nucleus"/>
    <property type="evidence" value="ECO:0007669"/>
    <property type="project" value="TreeGrafter"/>
</dbReference>
<dbReference type="Gene3D" id="3.30.420.10">
    <property type="entry name" value="Ribonuclease H-like superfamily/Ribonuclease H"/>
    <property type="match status" value="1"/>
</dbReference>
<dbReference type="InterPro" id="IPR013087">
    <property type="entry name" value="Znf_C2H2_type"/>
</dbReference>
<feature type="region of interest" description="Disordered" evidence="5">
    <location>
        <begin position="50"/>
        <end position="76"/>
    </location>
</feature>
<dbReference type="GO" id="GO:0008270">
    <property type="term" value="F:zinc ion binding"/>
    <property type="evidence" value="ECO:0007669"/>
    <property type="project" value="UniProtKB-KW"/>
</dbReference>
<name>A0AAN7UGP4_9PEZI</name>
<evidence type="ECO:0000313" key="7">
    <source>
        <dbReference type="EMBL" id="KAK5625261.1"/>
    </source>
</evidence>
<dbReference type="GO" id="GO:0004527">
    <property type="term" value="F:exonuclease activity"/>
    <property type="evidence" value="ECO:0007669"/>
    <property type="project" value="UniProtKB-KW"/>
</dbReference>
<dbReference type="PROSITE" id="PS00028">
    <property type="entry name" value="ZINC_FINGER_C2H2_1"/>
    <property type="match status" value="2"/>
</dbReference>
<evidence type="ECO:0000313" key="8">
    <source>
        <dbReference type="Proteomes" id="UP001305414"/>
    </source>
</evidence>
<keyword evidence="2" id="KW-0378">Hydrolase</keyword>
<feature type="region of interest" description="Disordered" evidence="5">
    <location>
        <begin position="402"/>
        <end position="433"/>
    </location>
</feature>
<dbReference type="Pfam" id="PF00929">
    <property type="entry name" value="RNase_T"/>
    <property type="match status" value="1"/>
</dbReference>
<dbReference type="PANTHER" id="PTHR12801:SF114">
    <property type="entry name" value="EXONUCLEASE, PUTATIVE (AFU_ORTHOLOGUE AFUA_7G00870)-RELATED"/>
    <property type="match status" value="1"/>
</dbReference>
<keyword evidence="4" id="KW-0862">Zinc</keyword>
<evidence type="ECO:0000256" key="3">
    <source>
        <dbReference type="ARBA" id="ARBA00022839"/>
    </source>
</evidence>
<protein>
    <recommendedName>
        <fullName evidence="6">C2H2-type domain-containing protein</fullName>
    </recommendedName>
</protein>
<proteinExistence type="predicted"/>
<dbReference type="PROSITE" id="PS50157">
    <property type="entry name" value="ZINC_FINGER_C2H2_2"/>
    <property type="match status" value="1"/>
</dbReference>
<organism evidence="7 8">
    <name type="scientific">Xylaria bambusicola</name>
    <dbReference type="NCBI Taxonomy" id="326684"/>
    <lineage>
        <taxon>Eukaryota</taxon>
        <taxon>Fungi</taxon>
        <taxon>Dikarya</taxon>
        <taxon>Ascomycota</taxon>
        <taxon>Pezizomycotina</taxon>
        <taxon>Sordariomycetes</taxon>
        <taxon>Xylariomycetidae</taxon>
        <taxon>Xylariales</taxon>
        <taxon>Xylariaceae</taxon>
        <taxon>Xylaria</taxon>
    </lineage>
</organism>
<dbReference type="GO" id="GO:0003676">
    <property type="term" value="F:nucleic acid binding"/>
    <property type="evidence" value="ECO:0007669"/>
    <property type="project" value="InterPro"/>
</dbReference>
<feature type="compositionally biased region" description="Basic and acidic residues" evidence="5">
    <location>
        <begin position="402"/>
        <end position="415"/>
    </location>
</feature>
<reference evidence="7 8" key="1">
    <citation type="submission" date="2023-10" db="EMBL/GenBank/DDBJ databases">
        <title>Draft genome sequence of Xylaria bambusicola isolate GMP-LS, the root and basal stem rot pathogen of sugarcane in Indonesia.</title>
        <authorList>
            <person name="Selvaraj P."/>
            <person name="Muralishankar V."/>
            <person name="Muruganantham S."/>
            <person name="Sp S."/>
            <person name="Haryani S."/>
            <person name="Lau K.J.X."/>
            <person name="Naqvi N.I."/>
        </authorList>
    </citation>
    <scope>NUCLEOTIDE SEQUENCE [LARGE SCALE GENOMIC DNA]</scope>
    <source>
        <strain evidence="7">GMP-LS</strain>
    </source>
</reference>
<dbReference type="InterPro" id="IPR012337">
    <property type="entry name" value="RNaseH-like_sf"/>
</dbReference>
<evidence type="ECO:0000256" key="1">
    <source>
        <dbReference type="ARBA" id="ARBA00022722"/>
    </source>
</evidence>
<dbReference type="PANTHER" id="PTHR12801">
    <property type="entry name" value="RNA EXONUCLEASE REXO1 / RECO3 FAMILY MEMBER-RELATED"/>
    <property type="match status" value="1"/>
</dbReference>
<dbReference type="AlphaFoldDB" id="A0AAN7UGP4"/>
<keyword evidence="8" id="KW-1185">Reference proteome</keyword>
<feature type="compositionally biased region" description="Polar residues" evidence="5">
    <location>
        <begin position="162"/>
        <end position="174"/>
    </location>
</feature>
<accession>A0AAN7UGP4</accession>
<feature type="domain" description="C2H2-type" evidence="6">
    <location>
        <begin position="34"/>
        <end position="61"/>
    </location>
</feature>
<evidence type="ECO:0000256" key="2">
    <source>
        <dbReference type="ARBA" id="ARBA00022801"/>
    </source>
</evidence>
<dbReference type="InterPro" id="IPR047021">
    <property type="entry name" value="REXO1/3/4-like"/>
</dbReference>
<keyword evidence="1" id="KW-0540">Nuclease</keyword>
<keyword evidence="4" id="KW-0863">Zinc-finger</keyword>
<dbReference type="SMART" id="SM00355">
    <property type="entry name" value="ZnF_C2H2"/>
    <property type="match status" value="2"/>
</dbReference>
<feature type="compositionally biased region" description="Basic and acidic residues" evidence="5">
    <location>
        <begin position="423"/>
        <end position="433"/>
    </location>
</feature>
<dbReference type="GO" id="GO:0006364">
    <property type="term" value="P:rRNA processing"/>
    <property type="evidence" value="ECO:0007669"/>
    <property type="project" value="TreeGrafter"/>
</dbReference>
<evidence type="ECO:0000256" key="5">
    <source>
        <dbReference type="SAM" id="MobiDB-lite"/>
    </source>
</evidence>
<dbReference type="SUPFAM" id="SSF53098">
    <property type="entry name" value="Ribonuclease H-like"/>
    <property type="match status" value="1"/>
</dbReference>
<dbReference type="Proteomes" id="UP001305414">
    <property type="component" value="Unassembled WGS sequence"/>
</dbReference>